<dbReference type="CDD" id="cd00118">
    <property type="entry name" value="LysM"/>
    <property type="match status" value="4"/>
</dbReference>
<dbReference type="InterPro" id="IPR036779">
    <property type="entry name" value="LysM_dom_sf"/>
</dbReference>
<dbReference type="InterPro" id="IPR028082">
    <property type="entry name" value="Peripla_BP_I"/>
</dbReference>
<dbReference type="SMART" id="SM00257">
    <property type="entry name" value="LysM"/>
    <property type="match status" value="4"/>
</dbReference>
<dbReference type="SUPFAM" id="SSF54106">
    <property type="entry name" value="LysM domain"/>
    <property type="match status" value="3"/>
</dbReference>
<feature type="domain" description="LysM" evidence="2">
    <location>
        <begin position="24"/>
        <end position="67"/>
    </location>
</feature>
<dbReference type="Gene3D" id="3.10.350.10">
    <property type="entry name" value="LysM domain"/>
    <property type="match status" value="3"/>
</dbReference>
<dbReference type="PANTHER" id="PTHR33734:SF22">
    <property type="entry name" value="MEMBRANE-BOUND LYTIC MUREIN TRANSGLYCOSYLASE D"/>
    <property type="match status" value="1"/>
</dbReference>
<accession>A0A5C7ANQ3</accession>
<sequence length="635" mass="71076">MKKLILICIITLSCSLFAQAQKFKAHTVLAEETVESIAKKYQVSVADIYALNPDAKRKLNPNSVLIIPNATNLSSNEQEVTKELIGYEDHKVKRKETLYSLSKEYNVAIEDIKKHNKRLYAENLKKGDEIRIPRYKTVVSKVTPGTSFKKYTVQPKEGKWRVAYKFGITVAELETLNPGMKDVLQPGDVVNVPGSSDEKPIDDNFNYYTVQKSEGYFRLKVKLGLSQEELEKLNPELKTDGLKEGMVIKVPKTTSVGEVVGSVEQTNLTKGLKNLKTKQIAVMLPFRLNRVDTDSVQEAKALIRTDRRLAVSLDFHSGVLMAIDSAKRLGVSTKLRVFDTQDQLAEVSKILSSNDFSSYDAIIGPLMPNNLDRVARAVQNYGVPVISPITKPDQLFENVFQTVADTDVLERAIISFVQNDALKRNVLIIADHKHTAISNRLKSEFASARQVFSRKGKSGNDAYYIMAADVSGAFGPGKNYVFLETANEALVSNVTSMLNGMSNKNQEIIIVSTNKTEAFEGANVSNFHLAKLQFHYPSVNKSLNVDQPNSFVRAYKQKYGIEPNKFAVRGFDLTLDVLLRLASDEDLYKASTNGIETQYTENKFRYSKKLSGGYYNDAVYIVKYTSDLTIEEAKL</sequence>
<dbReference type="Pfam" id="PF01476">
    <property type="entry name" value="LysM"/>
    <property type="match status" value="4"/>
</dbReference>
<dbReference type="GO" id="GO:0008932">
    <property type="term" value="F:lytic endotransglycosylase activity"/>
    <property type="evidence" value="ECO:0007669"/>
    <property type="project" value="TreeGrafter"/>
</dbReference>
<dbReference type="EMBL" id="VORX01000001">
    <property type="protein sequence ID" value="TXE10400.1"/>
    <property type="molecule type" value="Genomic_DNA"/>
</dbReference>
<dbReference type="AlphaFoldDB" id="A0A5C7ANQ3"/>
<dbReference type="Proteomes" id="UP000321734">
    <property type="component" value="Unassembled WGS sequence"/>
</dbReference>
<reference evidence="3 4" key="1">
    <citation type="submission" date="2019-08" db="EMBL/GenBank/DDBJ databases">
        <title>Genome sequence of Gelidibacter salicanalis IC162T.</title>
        <authorList>
            <person name="Bowman J.P."/>
        </authorList>
    </citation>
    <scope>NUCLEOTIDE SEQUENCE [LARGE SCALE GENOMIC DNA]</scope>
    <source>
        <strain evidence="3 4">IC162</strain>
    </source>
</reference>
<organism evidence="3 4">
    <name type="scientific">Gelidibacter salicanalis</name>
    <dbReference type="NCBI Taxonomy" id="291193"/>
    <lineage>
        <taxon>Bacteria</taxon>
        <taxon>Pseudomonadati</taxon>
        <taxon>Bacteroidota</taxon>
        <taxon>Flavobacteriia</taxon>
        <taxon>Flavobacteriales</taxon>
        <taxon>Flavobacteriaceae</taxon>
        <taxon>Gelidibacter</taxon>
    </lineage>
</organism>
<dbReference type="OrthoDB" id="2149800at2"/>
<feature type="domain" description="LysM" evidence="2">
    <location>
        <begin position="149"/>
        <end position="192"/>
    </location>
</feature>
<name>A0A5C7ANQ3_9FLAO</name>
<comment type="caution">
    <text evidence="3">The sequence shown here is derived from an EMBL/GenBank/DDBJ whole genome shotgun (WGS) entry which is preliminary data.</text>
</comment>
<dbReference type="PROSITE" id="PS51782">
    <property type="entry name" value="LYSM"/>
    <property type="match status" value="3"/>
</dbReference>
<dbReference type="RefSeq" id="WP_146888341.1">
    <property type="nucleotide sequence ID" value="NZ_VORX01000001.1"/>
</dbReference>
<dbReference type="PANTHER" id="PTHR33734">
    <property type="entry name" value="LYSM DOMAIN-CONTAINING GPI-ANCHORED PROTEIN 2"/>
    <property type="match status" value="1"/>
</dbReference>
<evidence type="ECO:0000259" key="2">
    <source>
        <dbReference type="PROSITE" id="PS51782"/>
    </source>
</evidence>
<feature type="signal peptide" evidence="1">
    <location>
        <begin position="1"/>
        <end position="20"/>
    </location>
</feature>
<dbReference type="Gene3D" id="3.40.50.2300">
    <property type="match status" value="2"/>
</dbReference>
<evidence type="ECO:0000313" key="3">
    <source>
        <dbReference type="EMBL" id="TXE10400.1"/>
    </source>
</evidence>
<evidence type="ECO:0000313" key="4">
    <source>
        <dbReference type="Proteomes" id="UP000321734"/>
    </source>
</evidence>
<keyword evidence="4" id="KW-1185">Reference proteome</keyword>
<feature type="domain" description="LysM" evidence="2">
    <location>
        <begin position="88"/>
        <end position="132"/>
    </location>
</feature>
<evidence type="ECO:0000256" key="1">
    <source>
        <dbReference type="SAM" id="SignalP"/>
    </source>
</evidence>
<feature type="chain" id="PRO_5022767832" evidence="1">
    <location>
        <begin position="21"/>
        <end position="635"/>
    </location>
</feature>
<protein>
    <submittedName>
        <fullName evidence="3">LysM peptidoglycan-binding domain-containing protein</fullName>
    </submittedName>
</protein>
<keyword evidence="1" id="KW-0732">Signal</keyword>
<gene>
    <name evidence="3" type="ORF">ES711_00365</name>
</gene>
<dbReference type="SUPFAM" id="SSF53822">
    <property type="entry name" value="Periplasmic binding protein-like I"/>
    <property type="match status" value="1"/>
</dbReference>
<proteinExistence type="predicted"/>
<dbReference type="InterPro" id="IPR018392">
    <property type="entry name" value="LysM"/>
</dbReference>